<dbReference type="OrthoDB" id="7350722at2"/>
<evidence type="ECO:0000313" key="2">
    <source>
        <dbReference type="Proteomes" id="UP000193623"/>
    </source>
</evidence>
<protein>
    <submittedName>
        <fullName evidence="1">Sarcosine oxidase, gamma subunit family</fullName>
    </submittedName>
</protein>
<dbReference type="SUPFAM" id="SSF103025">
    <property type="entry name" value="Folate-binding domain"/>
    <property type="match status" value="1"/>
</dbReference>
<proteinExistence type="predicted"/>
<dbReference type="RefSeq" id="WP_085864863.1">
    <property type="nucleotide sequence ID" value="NZ_FWFT01000003.1"/>
</dbReference>
<dbReference type="Gene3D" id="3.30.70.1520">
    <property type="entry name" value="Heterotetrameric sarcosine oxidase"/>
    <property type="match status" value="1"/>
</dbReference>
<accession>A0A1Y5SGQ4</accession>
<reference evidence="1 2" key="1">
    <citation type="submission" date="2017-03" db="EMBL/GenBank/DDBJ databases">
        <authorList>
            <person name="Afonso C.L."/>
            <person name="Miller P.J."/>
            <person name="Scott M.A."/>
            <person name="Spackman E."/>
            <person name="Goraichik I."/>
            <person name="Dimitrov K.M."/>
            <person name="Suarez D.L."/>
            <person name="Swayne D.E."/>
        </authorList>
    </citation>
    <scope>NUCLEOTIDE SEQUENCE [LARGE SCALE GENOMIC DNA]</scope>
    <source>
        <strain evidence="1 2">CECT 8397</strain>
    </source>
</reference>
<organism evidence="1 2">
    <name type="scientific">Pseudooctadecabacter jejudonensis</name>
    <dbReference type="NCBI Taxonomy" id="1391910"/>
    <lineage>
        <taxon>Bacteria</taxon>
        <taxon>Pseudomonadati</taxon>
        <taxon>Pseudomonadota</taxon>
        <taxon>Alphaproteobacteria</taxon>
        <taxon>Rhodobacterales</taxon>
        <taxon>Paracoccaceae</taxon>
        <taxon>Pseudooctadecabacter</taxon>
    </lineage>
</organism>
<keyword evidence="2" id="KW-1185">Reference proteome</keyword>
<dbReference type="AlphaFoldDB" id="A0A1Y5SGQ4"/>
<dbReference type="Proteomes" id="UP000193623">
    <property type="component" value="Unassembled WGS sequence"/>
</dbReference>
<name>A0A1Y5SGQ4_9RHOB</name>
<gene>
    <name evidence="1" type="ORF">PSJ8397_01985</name>
</gene>
<sequence>MAKLIETTPCAGLLPLSIGGVNIHEINLGQVTLVAPYAGGAKATSDALKAAIGVTFPKPNRTNGAGPRAIWCGLDQALIVGGACPDLPQAAVVDHSDAWAVVRIEGAEAEAVLARLVPADLRASVFKRGHTVRTMLVHMNVGITRVGASAFEVMAMRSMAGTLVHDLEQAAKGVAARALI</sequence>
<dbReference type="EMBL" id="FWFT01000003">
    <property type="protein sequence ID" value="SLN40081.1"/>
    <property type="molecule type" value="Genomic_DNA"/>
</dbReference>
<dbReference type="Gene3D" id="3.30.1360.120">
    <property type="entry name" value="Probable tRNA modification gtpase trme, domain 1"/>
    <property type="match status" value="1"/>
</dbReference>
<dbReference type="InterPro" id="IPR027266">
    <property type="entry name" value="TrmE/GcvT-like"/>
</dbReference>
<evidence type="ECO:0000313" key="1">
    <source>
        <dbReference type="EMBL" id="SLN40081.1"/>
    </source>
</evidence>